<dbReference type="Pfam" id="PF09594">
    <property type="entry name" value="GT87"/>
    <property type="match status" value="1"/>
</dbReference>
<comment type="similarity">
    <text evidence="7">Belongs to the glycosyltransferase 87 family.</text>
</comment>
<dbReference type="InterPro" id="IPR018584">
    <property type="entry name" value="GT87"/>
</dbReference>
<feature type="transmembrane region" description="Helical" evidence="9">
    <location>
        <begin position="165"/>
        <end position="182"/>
    </location>
</feature>
<evidence type="ECO:0000256" key="4">
    <source>
        <dbReference type="ARBA" id="ARBA00022692"/>
    </source>
</evidence>
<sequence length="440" mass="45099">MTAVAGDAAESPGAAPGRVTGTPSRTGRRDQALAVGLGLLLLGATAVGAVAEHAAGRPWMDLAVYRAAGQAVLAGQPLYEVVTDLGLEYTYPPLTSVLFVPFALLGVDAAVAVWTVLSVLCLVLLCWVVLAGLGVATPERRPLLAVLATTAALPLYPVANHLVLGQVSVLVVALVVVSTIGARRQSTTGIGVGLAAAAKLTPLIFIGYLLLSGRGRAAGTAAGVFVAAAAVGFLLFPHDSATYWSGLFLDTSRVTADPARVINQSLRGMLLRLTSPAAAADGAVDPLWLPVAALVGAAGLVTAAAASRRGQELAGVLCCAVTGLLVSPVSWDHHWIWVVPGLLFLAAHVRFGPGWFGVAVAWLGVAATFRWEDYPDGADPFLRTGAGALFGNLYVLAGLAALAYAACWVCLRPPLASPPQVRPGTRAAAAGCRRPPTGRR</sequence>
<dbReference type="GO" id="GO:0016758">
    <property type="term" value="F:hexosyltransferase activity"/>
    <property type="evidence" value="ECO:0007669"/>
    <property type="project" value="InterPro"/>
</dbReference>
<evidence type="ECO:0000256" key="7">
    <source>
        <dbReference type="ARBA" id="ARBA00024033"/>
    </source>
</evidence>
<accession>A0AAE3KH54</accession>
<dbReference type="RefSeq" id="WP_253773328.1">
    <property type="nucleotide sequence ID" value="NZ_JAMTCK010000008.1"/>
</dbReference>
<keyword evidence="4 9" id="KW-0812">Transmembrane</keyword>
<feature type="transmembrane region" description="Helical" evidence="9">
    <location>
        <begin position="343"/>
        <end position="369"/>
    </location>
</feature>
<evidence type="ECO:0000256" key="6">
    <source>
        <dbReference type="ARBA" id="ARBA00023136"/>
    </source>
</evidence>
<evidence type="ECO:0000256" key="5">
    <source>
        <dbReference type="ARBA" id="ARBA00022989"/>
    </source>
</evidence>
<keyword evidence="11" id="KW-1185">Reference proteome</keyword>
<gene>
    <name evidence="10" type="ORF">LX83_003827</name>
</gene>
<feature type="transmembrane region" description="Helical" evidence="9">
    <location>
        <begin position="287"/>
        <end position="307"/>
    </location>
</feature>
<dbReference type="Proteomes" id="UP001206128">
    <property type="component" value="Unassembled WGS sequence"/>
</dbReference>
<feature type="transmembrane region" description="Helical" evidence="9">
    <location>
        <begin position="217"/>
        <end position="236"/>
    </location>
</feature>
<proteinExistence type="inferred from homology"/>
<comment type="subcellular location">
    <subcellularLocation>
        <location evidence="1">Cell membrane</location>
        <topology evidence="1">Multi-pass membrane protein</topology>
    </subcellularLocation>
</comment>
<feature type="region of interest" description="Disordered" evidence="8">
    <location>
        <begin position="419"/>
        <end position="440"/>
    </location>
</feature>
<evidence type="ECO:0000256" key="9">
    <source>
        <dbReference type="SAM" id="Phobius"/>
    </source>
</evidence>
<keyword evidence="2" id="KW-1003">Cell membrane</keyword>
<evidence type="ECO:0000256" key="2">
    <source>
        <dbReference type="ARBA" id="ARBA00022475"/>
    </source>
</evidence>
<keyword evidence="3" id="KW-0808">Transferase</keyword>
<feature type="region of interest" description="Disordered" evidence="8">
    <location>
        <begin position="1"/>
        <end position="27"/>
    </location>
</feature>
<feature type="transmembrane region" description="Helical" evidence="9">
    <location>
        <begin position="389"/>
        <end position="411"/>
    </location>
</feature>
<comment type="caution">
    <text evidence="10">The sequence shown here is derived from an EMBL/GenBank/DDBJ whole genome shotgun (WGS) entry which is preliminary data.</text>
</comment>
<dbReference type="GO" id="GO:0005886">
    <property type="term" value="C:plasma membrane"/>
    <property type="evidence" value="ECO:0007669"/>
    <property type="project" value="UniProtKB-SubCell"/>
</dbReference>
<feature type="transmembrane region" description="Helical" evidence="9">
    <location>
        <begin position="313"/>
        <end position="331"/>
    </location>
</feature>
<reference evidence="10" key="1">
    <citation type="submission" date="2022-06" db="EMBL/GenBank/DDBJ databases">
        <title>Genomic Encyclopedia of Archaeal and Bacterial Type Strains, Phase II (KMG-II): from individual species to whole genera.</title>
        <authorList>
            <person name="Goeker M."/>
        </authorList>
    </citation>
    <scope>NUCLEOTIDE SEQUENCE</scope>
    <source>
        <strain evidence="10">DSM 43935</strain>
    </source>
</reference>
<evidence type="ECO:0000256" key="1">
    <source>
        <dbReference type="ARBA" id="ARBA00004651"/>
    </source>
</evidence>
<evidence type="ECO:0000313" key="10">
    <source>
        <dbReference type="EMBL" id="MCP2166955.1"/>
    </source>
</evidence>
<protein>
    <submittedName>
        <fullName evidence="10">Alpha-1,2-mannosyltransferase</fullName>
    </submittedName>
</protein>
<keyword evidence="5 9" id="KW-1133">Transmembrane helix</keyword>
<feature type="transmembrane region" description="Helical" evidence="9">
    <location>
        <begin position="32"/>
        <end position="51"/>
    </location>
</feature>
<name>A0AAE3KH54_9PSEU</name>
<organism evidence="10 11">
    <name type="scientific">Goodfellowiella coeruleoviolacea</name>
    <dbReference type="NCBI Taxonomy" id="334858"/>
    <lineage>
        <taxon>Bacteria</taxon>
        <taxon>Bacillati</taxon>
        <taxon>Actinomycetota</taxon>
        <taxon>Actinomycetes</taxon>
        <taxon>Pseudonocardiales</taxon>
        <taxon>Pseudonocardiaceae</taxon>
        <taxon>Goodfellowiella</taxon>
    </lineage>
</organism>
<keyword evidence="6 9" id="KW-0472">Membrane</keyword>
<dbReference type="AlphaFoldDB" id="A0AAE3KH54"/>
<feature type="transmembrane region" description="Helical" evidence="9">
    <location>
        <begin position="97"/>
        <end position="130"/>
    </location>
</feature>
<evidence type="ECO:0000313" key="11">
    <source>
        <dbReference type="Proteomes" id="UP001206128"/>
    </source>
</evidence>
<evidence type="ECO:0000256" key="3">
    <source>
        <dbReference type="ARBA" id="ARBA00022679"/>
    </source>
</evidence>
<feature type="transmembrane region" description="Helical" evidence="9">
    <location>
        <begin position="189"/>
        <end position="211"/>
    </location>
</feature>
<evidence type="ECO:0000256" key="8">
    <source>
        <dbReference type="SAM" id="MobiDB-lite"/>
    </source>
</evidence>
<dbReference type="EMBL" id="JAMTCK010000008">
    <property type="protein sequence ID" value="MCP2166955.1"/>
    <property type="molecule type" value="Genomic_DNA"/>
</dbReference>